<comment type="function">
    <text evidence="5">5'-3' exonuclease acting preferentially on double-stranded DNA.</text>
</comment>
<dbReference type="SMART" id="SM00475">
    <property type="entry name" value="53EXOc"/>
    <property type="match status" value="1"/>
</dbReference>
<dbReference type="InterPro" id="IPR038969">
    <property type="entry name" value="FEN"/>
</dbReference>
<dbReference type="EMBL" id="CP093443">
    <property type="protein sequence ID" value="UVI34378.1"/>
    <property type="molecule type" value="Genomic_DNA"/>
</dbReference>
<dbReference type="InterPro" id="IPR002421">
    <property type="entry name" value="5-3_exonuclease"/>
</dbReference>
<dbReference type="CDD" id="cd06127">
    <property type="entry name" value="DEDDh"/>
    <property type="match status" value="1"/>
</dbReference>
<evidence type="ECO:0000256" key="1">
    <source>
        <dbReference type="ARBA" id="ARBA00022722"/>
    </source>
</evidence>
<keyword evidence="3 10" id="KW-0269">Exonuclease</keyword>
<keyword evidence="1" id="KW-0540">Nuclease</keyword>
<dbReference type="Proteomes" id="UP001064879">
    <property type="component" value="Chromosome"/>
</dbReference>
<proteinExistence type="predicted"/>
<dbReference type="PANTHER" id="PTHR42646">
    <property type="entry name" value="FLAP ENDONUCLEASE XNI"/>
    <property type="match status" value="1"/>
</dbReference>
<reference evidence="10" key="1">
    <citation type="submission" date="2022-03" db="EMBL/GenBank/DDBJ databases">
        <title>Brevibacterium spongiae sp. nov., isolated from marine sponge.</title>
        <authorList>
            <person name="Li Z."/>
            <person name="Zhang M."/>
        </authorList>
    </citation>
    <scope>NUCLEOTIDE SEQUENCE</scope>
    <source>
        <strain evidence="10">WHS-Z9</strain>
    </source>
</reference>
<dbReference type="InterPro" id="IPR020045">
    <property type="entry name" value="DNA_polI_H3TH"/>
</dbReference>
<dbReference type="Pfam" id="PF02739">
    <property type="entry name" value="5_3_exonuc_N"/>
    <property type="match status" value="1"/>
</dbReference>
<keyword evidence="4" id="KW-0238">DNA-binding</keyword>
<dbReference type="Pfam" id="PF01367">
    <property type="entry name" value="5_3_exonuc"/>
    <property type="match status" value="1"/>
</dbReference>
<evidence type="ECO:0000313" key="10">
    <source>
        <dbReference type="EMBL" id="UVI34378.1"/>
    </source>
</evidence>
<dbReference type="CDD" id="cd09859">
    <property type="entry name" value="PIN_53EXO"/>
    <property type="match status" value="1"/>
</dbReference>
<evidence type="ECO:0000259" key="8">
    <source>
        <dbReference type="SMART" id="SM00475"/>
    </source>
</evidence>
<evidence type="ECO:0000313" key="11">
    <source>
        <dbReference type="Proteomes" id="UP001064879"/>
    </source>
</evidence>
<name>A0ABY5SIN2_9MICO</name>
<gene>
    <name evidence="10" type="ORF">L1F31_09475</name>
</gene>
<evidence type="ECO:0000256" key="2">
    <source>
        <dbReference type="ARBA" id="ARBA00022801"/>
    </source>
</evidence>
<dbReference type="SUPFAM" id="SSF47807">
    <property type="entry name" value="5' to 3' exonuclease, C-terminal subdomain"/>
    <property type="match status" value="1"/>
</dbReference>
<dbReference type="PANTHER" id="PTHR42646:SF2">
    <property type="entry name" value="5'-3' EXONUCLEASE FAMILY PROTEIN"/>
    <property type="match status" value="1"/>
</dbReference>
<dbReference type="Gene3D" id="3.40.50.1010">
    <property type="entry name" value="5'-nuclease"/>
    <property type="match status" value="1"/>
</dbReference>
<evidence type="ECO:0000259" key="9">
    <source>
        <dbReference type="SMART" id="SM00479"/>
    </source>
</evidence>
<evidence type="ECO:0000256" key="5">
    <source>
        <dbReference type="ARBA" id="ARBA00049957"/>
    </source>
</evidence>
<feature type="domain" description="Exonuclease" evidence="9">
    <location>
        <begin position="373"/>
        <end position="546"/>
    </location>
</feature>
<dbReference type="InterPro" id="IPR008918">
    <property type="entry name" value="HhH2"/>
</dbReference>
<protein>
    <recommendedName>
        <fullName evidence="6">5'-3' exonuclease</fullName>
    </recommendedName>
</protein>
<evidence type="ECO:0000256" key="7">
    <source>
        <dbReference type="SAM" id="MobiDB-lite"/>
    </source>
</evidence>
<dbReference type="InterPro" id="IPR020046">
    <property type="entry name" value="5-3_exonucl_a-hlix_arch_N"/>
</dbReference>
<dbReference type="InterPro" id="IPR029060">
    <property type="entry name" value="PIN-like_dom_sf"/>
</dbReference>
<dbReference type="GO" id="GO:0004527">
    <property type="term" value="F:exonuclease activity"/>
    <property type="evidence" value="ECO:0007669"/>
    <property type="project" value="UniProtKB-KW"/>
</dbReference>
<dbReference type="InterPro" id="IPR036279">
    <property type="entry name" value="5-3_exonuclease_C_sf"/>
</dbReference>
<keyword evidence="2" id="KW-0378">Hydrolase</keyword>
<dbReference type="RefSeq" id="WP_265417062.1">
    <property type="nucleotide sequence ID" value="NZ_CP093443.1"/>
</dbReference>
<dbReference type="Gene3D" id="3.30.420.10">
    <property type="entry name" value="Ribonuclease H-like superfamily/Ribonuclease H"/>
    <property type="match status" value="1"/>
</dbReference>
<dbReference type="InterPro" id="IPR012337">
    <property type="entry name" value="RNaseH-like_sf"/>
</dbReference>
<organism evidence="10 11">
    <name type="scientific">Brevibacterium spongiae</name>
    <dbReference type="NCBI Taxonomy" id="2909672"/>
    <lineage>
        <taxon>Bacteria</taxon>
        <taxon>Bacillati</taxon>
        <taxon>Actinomycetota</taxon>
        <taxon>Actinomycetes</taxon>
        <taxon>Micrococcales</taxon>
        <taxon>Brevibacteriaceae</taxon>
        <taxon>Brevibacterium</taxon>
    </lineage>
</organism>
<keyword evidence="11" id="KW-1185">Reference proteome</keyword>
<dbReference type="NCBIfam" id="NF005927">
    <property type="entry name" value="PRK07942.1"/>
    <property type="match status" value="1"/>
</dbReference>
<feature type="region of interest" description="Disordered" evidence="7">
    <location>
        <begin position="302"/>
        <end position="365"/>
    </location>
</feature>
<dbReference type="CDD" id="cd09898">
    <property type="entry name" value="H3TH_53EXO"/>
    <property type="match status" value="1"/>
</dbReference>
<dbReference type="InterPro" id="IPR013520">
    <property type="entry name" value="Ribonucl_H"/>
</dbReference>
<accession>A0ABY5SIN2</accession>
<dbReference type="SMART" id="SM00479">
    <property type="entry name" value="EXOIII"/>
    <property type="match status" value="1"/>
</dbReference>
<dbReference type="InterPro" id="IPR036397">
    <property type="entry name" value="RNaseH_sf"/>
</dbReference>
<evidence type="ECO:0000256" key="6">
    <source>
        <dbReference type="ARBA" id="ARBA00050026"/>
    </source>
</evidence>
<dbReference type="SMART" id="SM00279">
    <property type="entry name" value="HhH2"/>
    <property type="match status" value="1"/>
</dbReference>
<evidence type="ECO:0000256" key="4">
    <source>
        <dbReference type="ARBA" id="ARBA00023125"/>
    </source>
</evidence>
<feature type="compositionally biased region" description="Polar residues" evidence="7">
    <location>
        <begin position="342"/>
        <end position="360"/>
    </location>
</feature>
<dbReference type="Pfam" id="PF00929">
    <property type="entry name" value="RNase_T"/>
    <property type="match status" value="1"/>
</dbReference>
<dbReference type="SUPFAM" id="SSF53098">
    <property type="entry name" value="Ribonuclease H-like"/>
    <property type="match status" value="1"/>
</dbReference>
<sequence>MKPLVLLDTPALYYRAFYSVPDSIVNDDGQPVNAVRGVLDTVAQMIRRFDSARVVATMDADWRPAFRTAIMPEYKAARVKDEDAGTEIPPELAGQLPILNRVLAAAGIPIAEVAGTEADDVIATMAAESTTPVIIVSPDRDLLALIDADTDVSVLRPRKGGEWESVTQADLPSAYGVPDGPRYRELAALRGDPSDGLPGAPGIGEKTAATLLANFGSLESIIKAAKAGVKTGGLSPKRAATIIDVEDTLYKTLEVMRCLTDVDHRVDLSAVPNRFDRASVLAAAEGQNIRRSVDNLIGALESAGGGSETAGSSADNSHPGESRADGPGINDARAEQDGTPPLAQSSTAPGSARGPSSETGRSGGAAGTWVQSRLVGFDLETTGVDPATARIVTAAFVDSATQTRTWLADPGIDIPESARAVHGITTEYAQANGAPAAAVVTELCDEFAALKDEGAVVVGHNVVYDLSVMAAEVARHRPDIDFASIIPTIVDTFVLDKHIDPYRRGKRTLVDTAKTYRVDLLDAHDAAADALAALDISRALAEKSTEIAGLSNGEIMSAQAEWKRSQAAGLQAWLRKKGNAEAVVDGSWPMP</sequence>
<dbReference type="SUPFAM" id="SSF88723">
    <property type="entry name" value="PIN domain-like"/>
    <property type="match status" value="1"/>
</dbReference>
<feature type="domain" description="5'-3' exonuclease" evidence="8">
    <location>
        <begin position="2"/>
        <end position="272"/>
    </location>
</feature>
<evidence type="ECO:0000256" key="3">
    <source>
        <dbReference type="ARBA" id="ARBA00022839"/>
    </source>
</evidence>
<dbReference type="Gene3D" id="1.10.150.20">
    <property type="entry name" value="5' to 3' exonuclease, C-terminal subdomain"/>
    <property type="match status" value="1"/>
</dbReference>